<dbReference type="AlphaFoldDB" id="A0A1Y5PKT0"/>
<protein>
    <recommendedName>
        <fullName evidence="7">DNA 3'-5' helicase</fullName>
        <ecNumber evidence="7">5.6.2.4</ecNumber>
    </recommendedName>
</protein>
<keyword evidence="1 9" id="KW-0547">Nucleotide-binding</keyword>
<dbReference type="GO" id="GO:0000725">
    <property type="term" value="P:recombinational repair"/>
    <property type="evidence" value="ECO:0007669"/>
    <property type="project" value="TreeGrafter"/>
</dbReference>
<dbReference type="InterPro" id="IPR014017">
    <property type="entry name" value="DNA_helicase_UvrD-like_C"/>
</dbReference>
<dbReference type="SUPFAM" id="SSF52540">
    <property type="entry name" value="P-loop containing nucleoside triphosphate hydrolases"/>
    <property type="match status" value="1"/>
</dbReference>
<accession>A0A1Y5PKT0</accession>
<name>A0A1Y5PKT0_9MYCO</name>
<comment type="catalytic activity">
    <reaction evidence="8">
        <text>ATP + H2O = ADP + phosphate + H(+)</text>
        <dbReference type="Rhea" id="RHEA:13065"/>
        <dbReference type="ChEBI" id="CHEBI:15377"/>
        <dbReference type="ChEBI" id="CHEBI:15378"/>
        <dbReference type="ChEBI" id="CHEBI:30616"/>
        <dbReference type="ChEBI" id="CHEBI:43474"/>
        <dbReference type="ChEBI" id="CHEBI:456216"/>
        <dbReference type="EC" id="5.6.2.4"/>
    </reaction>
</comment>
<dbReference type="GO" id="GO:0005829">
    <property type="term" value="C:cytosol"/>
    <property type="evidence" value="ECO:0007669"/>
    <property type="project" value="TreeGrafter"/>
</dbReference>
<dbReference type="Pfam" id="PF13361">
    <property type="entry name" value="UvrD_C"/>
    <property type="match status" value="1"/>
</dbReference>
<comment type="catalytic activity">
    <reaction evidence="6">
        <text>Couples ATP hydrolysis with the unwinding of duplex DNA by translocating in the 3'-5' direction.</text>
        <dbReference type="EC" id="5.6.2.4"/>
    </reaction>
</comment>
<evidence type="ECO:0000313" key="11">
    <source>
        <dbReference type="EMBL" id="SBS79302.1"/>
    </source>
</evidence>
<dbReference type="GO" id="GO:0005524">
    <property type="term" value="F:ATP binding"/>
    <property type="evidence" value="ECO:0007669"/>
    <property type="project" value="UniProtKB-UniRule"/>
</dbReference>
<evidence type="ECO:0000256" key="9">
    <source>
        <dbReference type="PROSITE-ProRule" id="PRU00560"/>
    </source>
</evidence>
<dbReference type="GO" id="GO:0016887">
    <property type="term" value="F:ATP hydrolysis activity"/>
    <property type="evidence" value="ECO:0007669"/>
    <property type="project" value="RHEA"/>
</dbReference>
<proteinExistence type="predicted"/>
<feature type="domain" description="UvrD-like helicase ATP-binding" evidence="10">
    <location>
        <begin position="254"/>
        <end position="542"/>
    </location>
</feature>
<evidence type="ECO:0000256" key="2">
    <source>
        <dbReference type="ARBA" id="ARBA00022801"/>
    </source>
</evidence>
<dbReference type="InterPro" id="IPR027417">
    <property type="entry name" value="P-loop_NTPase"/>
</dbReference>
<dbReference type="GO" id="GO:0003677">
    <property type="term" value="F:DNA binding"/>
    <property type="evidence" value="ECO:0007669"/>
    <property type="project" value="InterPro"/>
</dbReference>
<dbReference type="GO" id="GO:0043138">
    <property type="term" value="F:3'-5' DNA helicase activity"/>
    <property type="evidence" value="ECO:0007669"/>
    <property type="project" value="UniProtKB-EC"/>
</dbReference>
<dbReference type="PANTHER" id="PTHR11070">
    <property type="entry name" value="UVRD / RECB / PCRA DNA HELICASE FAMILY MEMBER"/>
    <property type="match status" value="1"/>
</dbReference>
<dbReference type="PROSITE" id="PS51198">
    <property type="entry name" value="UVRD_HELICASE_ATP_BIND"/>
    <property type="match status" value="1"/>
</dbReference>
<evidence type="ECO:0000256" key="1">
    <source>
        <dbReference type="ARBA" id="ARBA00022741"/>
    </source>
</evidence>
<dbReference type="Pfam" id="PF00580">
    <property type="entry name" value="UvrD-helicase"/>
    <property type="match status" value="1"/>
</dbReference>
<dbReference type="InterPro" id="IPR000212">
    <property type="entry name" value="DNA_helicase_UvrD/REP"/>
</dbReference>
<evidence type="ECO:0000259" key="10">
    <source>
        <dbReference type="PROSITE" id="PS51198"/>
    </source>
</evidence>
<evidence type="ECO:0000256" key="3">
    <source>
        <dbReference type="ARBA" id="ARBA00022806"/>
    </source>
</evidence>
<keyword evidence="3 9" id="KW-0347">Helicase</keyword>
<keyword evidence="4 9" id="KW-0067">ATP-binding</keyword>
<feature type="binding site" evidence="9">
    <location>
        <begin position="275"/>
        <end position="282"/>
    </location>
    <ligand>
        <name>ATP</name>
        <dbReference type="ChEBI" id="CHEBI:30616"/>
    </ligand>
</feature>
<keyword evidence="5" id="KW-0413">Isomerase</keyword>
<dbReference type="EC" id="5.6.2.4" evidence="7"/>
<evidence type="ECO:0000256" key="4">
    <source>
        <dbReference type="ARBA" id="ARBA00022840"/>
    </source>
</evidence>
<dbReference type="InterPro" id="IPR014016">
    <property type="entry name" value="UvrD-like_ATP-bd"/>
</dbReference>
<dbReference type="PANTHER" id="PTHR11070:SF45">
    <property type="entry name" value="DNA 3'-5' HELICASE"/>
    <property type="match status" value="1"/>
</dbReference>
<evidence type="ECO:0000256" key="6">
    <source>
        <dbReference type="ARBA" id="ARBA00034617"/>
    </source>
</evidence>
<evidence type="ECO:0000256" key="5">
    <source>
        <dbReference type="ARBA" id="ARBA00023235"/>
    </source>
</evidence>
<gene>
    <name evidence="11" type="primary">uvrD</name>
    <name evidence="11" type="ORF">MHPYR_720007</name>
</gene>
<evidence type="ECO:0000256" key="8">
    <source>
        <dbReference type="ARBA" id="ARBA00048988"/>
    </source>
</evidence>
<keyword evidence="2 9" id="KW-0378">Hydrolase</keyword>
<dbReference type="EMBL" id="FLQS01000070">
    <property type="protein sequence ID" value="SBS79302.1"/>
    <property type="molecule type" value="Genomic_DNA"/>
</dbReference>
<sequence>MPQIILGPGTKKVDGSVQKQVMAFLLKLTEDDTAPGLHIEPMHNPSDARVRTGRVNDFYRAVLFKVQGSQNDASYVYAGTYPHDEAIDIARKSKLNINPRNGVAELIPVDDVAPESVAVQHVPASTTADVATSEPTLRDRSFTVDDLTALGIDAAFALGALDLAGDDVIIEYAAGAPASWQGSALLDLYTGETFEDIRKAYQLDVPTSVDPDDDDAIIAAMRHPAAQLEFAFIEDDEDLQAAIENPDFNAWRIFLHPEQRKYATLHTSGAYRLSGGAGTGKTVVLLHRARELHQRNPSARIVLTTFNRTLADELAKQLRVLDPAMKLADDLGQPGVYVAGVDAIARRVLSTATDLSKAATAVLGARTAQVLNPTSDKAWDSASEQHTPALLPSLRSPAFLEAEYSTVVLPNQVTTREEYLKVRRVGRGVALNRARRLAVWDIIASYRAAAAAAGTTDFDEKASLAAAALDTPPADHVLVDEAQDLSPCRLILMRALVAEGPDDLFLAEDAHQRIYGQRITLGRYGIHIVGRARRLTLNYRTTQENLLYALGILSGENYTDMIDDEAVANSGYRSARTGPAPRVKAVVSLSDLYKEAAALVRGWLDSGVRPDSIGLLVPTRREAENLPRALGDHEVPATYVGRDGSAPPNAPAVMTMHRSKGMEFAKVILVGIGEKSLPRTYLLDEVAEEDRSDVLQRERSLLYVAATRARDELVVMYSGEPSVLLP</sequence>
<reference evidence="11" key="1">
    <citation type="submission" date="2016-03" db="EMBL/GenBank/DDBJ databases">
        <authorList>
            <person name="Ploux O."/>
        </authorList>
    </citation>
    <scope>NUCLEOTIDE SEQUENCE</scope>
    <source>
        <strain evidence="11">UC10</strain>
    </source>
</reference>
<evidence type="ECO:0000256" key="7">
    <source>
        <dbReference type="ARBA" id="ARBA00034808"/>
    </source>
</evidence>
<dbReference type="Gene3D" id="3.40.50.300">
    <property type="entry name" value="P-loop containing nucleotide triphosphate hydrolases"/>
    <property type="match status" value="2"/>
</dbReference>
<organism evidence="11">
    <name type="scientific">uncultured Mycobacterium sp</name>
    <dbReference type="NCBI Taxonomy" id="171292"/>
    <lineage>
        <taxon>Bacteria</taxon>
        <taxon>Bacillati</taxon>
        <taxon>Actinomycetota</taxon>
        <taxon>Actinomycetes</taxon>
        <taxon>Mycobacteriales</taxon>
        <taxon>Mycobacteriaceae</taxon>
        <taxon>Mycobacterium</taxon>
        <taxon>environmental samples</taxon>
    </lineage>
</organism>